<feature type="domain" description="ABC transporter" evidence="6">
    <location>
        <begin position="5"/>
        <end position="252"/>
    </location>
</feature>
<proteinExistence type="inferred from homology"/>
<dbReference type="InterPro" id="IPR013563">
    <property type="entry name" value="Oligopep_ABC_C"/>
</dbReference>
<evidence type="ECO:0000256" key="1">
    <source>
        <dbReference type="ARBA" id="ARBA00004417"/>
    </source>
</evidence>
<dbReference type="InterPro" id="IPR003593">
    <property type="entry name" value="AAA+_ATPase"/>
</dbReference>
<keyword evidence="3" id="KW-0813">Transport</keyword>
<evidence type="ECO:0000256" key="4">
    <source>
        <dbReference type="ARBA" id="ARBA00022741"/>
    </source>
</evidence>
<dbReference type="GO" id="GO:0015833">
    <property type="term" value="P:peptide transport"/>
    <property type="evidence" value="ECO:0007669"/>
    <property type="project" value="InterPro"/>
</dbReference>
<organism evidence="7 8">
    <name type="scientific">Aquamicrobium defluvii</name>
    <dbReference type="NCBI Taxonomy" id="69279"/>
    <lineage>
        <taxon>Bacteria</taxon>
        <taxon>Pseudomonadati</taxon>
        <taxon>Pseudomonadota</taxon>
        <taxon>Alphaproteobacteria</taxon>
        <taxon>Hyphomicrobiales</taxon>
        <taxon>Phyllobacteriaceae</taxon>
        <taxon>Aquamicrobium</taxon>
    </lineage>
</organism>
<dbReference type="PANTHER" id="PTHR43776:SF7">
    <property type="entry name" value="D,D-DIPEPTIDE TRANSPORT ATP-BINDING PROTEIN DDPF-RELATED"/>
    <property type="match status" value="1"/>
</dbReference>
<name>A0A011U8P2_9HYPH</name>
<dbReference type="GO" id="GO:0016887">
    <property type="term" value="F:ATP hydrolysis activity"/>
    <property type="evidence" value="ECO:0007669"/>
    <property type="project" value="InterPro"/>
</dbReference>
<dbReference type="Pfam" id="PF00005">
    <property type="entry name" value="ABC_tran"/>
    <property type="match status" value="2"/>
</dbReference>
<dbReference type="Pfam" id="PF08352">
    <property type="entry name" value="oligo_HPY"/>
    <property type="match status" value="1"/>
</dbReference>
<dbReference type="EMBL" id="JENY01000033">
    <property type="protein sequence ID" value="EXL02228.1"/>
    <property type="molecule type" value="Genomic_DNA"/>
</dbReference>
<feature type="domain" description="ABC transporter" evidence="6">
    <location>
        <begin position="276"/>
        <end position="515"/>
    </location>
</feature>
<dbReference type="RefSeq" id="WP_035031712.1">
    <property type="nucleotide sequence ID" value="NZ_KK073905.1"/>
</dbReference>
<evidence type="ECO:0000313" key="7">
    <source>
        <dbReference type="EMBL" id="EXL02228.1"/>
    </source>
</evidence>
<protein>
    <submittedName>
        <fullName evidence="7">ABC transporter</fullName>
    </submittedName>
</protein>
<dbReference type="SUPFAM" id="SSF52540">
    <property type="entry name" value="P-loop containing nucleoside triphosphate hydrolases"/>
    <property type="match status" value="2"/>
</dbReference>
<evidence type="ECO:0000256" key="2">
    <source>
        <dbReference type="ARBA" id="ARBA00005417"/>
    </source>
</evidence>
<evidence type="ECO:0000259" key="6">
    <source>
        <dbReference type="PROSITE" id="PS50893"/>
    </source>
</evidence>
<dbReference type="Gene3D" id="3.40.50.300">
    <property type="entry name" value="P-loop containing nucleotide triphosphate hydrolases"/>
    <property type="match status" value="2"/>
</dbReference>
<comment type="caution">
    <text evidence="7">The sequence shown here is derived from an EMBL/GenBank/DDBJ whole genome shotgun (WGS) entry which is preliminary data.</text>
</comment>
<dbReference type="InterPro" id="IPR017871">
    <property type="entry name" value="ABC_transporter-like_CS"/>
</dbReference>
<keyword evidence="4" id="KW-0547">Nucleotide-binding</keyword>
<evidence type="ECO:0000256" key="5">
    <source>
        <dbReference type="ARBA" id="ARBA00022840"/>
    </source>
</evidence>
<evidence type="ECO:0000256" key="3">
    <source>
        <dbReference type="ARBA" id="ARBA00022448"/>
    </source>
</evidence>
<dbReference type="PANTHER" id="PTHR43776">
    <property type="entry name" value="TRANSPORT ATP-BINDING PROTEIN"/>
    <property type="match status" value="1"/>
</dbReference>
<accession>A0A011U8P2</accession>
<dbReference type="InterPro" id="IPR050319">
    <property type="entry name" value="ABC_transp_ATP-bind"/>
</dbReference>
<dbReference type="SMART" id="SM00382">
    <property type="entry name" value="AAA"/>
    <property type="match status" value="2"/>
</dbReference>
<dbReference type="GO" id="GO:0005886">
    <property type="term" value="C:plasma membrane"/>
    <property type="evidence" value="ECO:0007669"/>
    <property type="project" value="UniProtKB-SubCell"/>
</dbReference>
<dbReference type="STRING" id="69279.BG36_15795"/>
<dbReference type="PATRIC" id="fig|69279.3.peg.4222"/>
<dbReference type="AlphaFoldDB" id="A0A011U8P2"/>
<dbReference type="Proteomes" id="UP000019849">
    <property type="component" value="Unassembled WGS sequence"/>
</dbReference>
<dbReference type="eggNOG" id="COG4172">
    <property type="taxonomic scope" value="Bacteria"/>
</dbReference>
<keyword evidence="5" id="KW-0067">ATP-binding</keyword>
<dbReference type="HOGENOM" id="CLU_000604_86_2_5"/>
<comment type="subcellular location">
    <subcellularLocation>
        <location evidence="1">Cell inner membrane</location>
        <topology evidence="1">Peripheral membrane protein</topology>
    </subcellularLocation>
</comment>
<dbReference type="InterPro" id="IPR003439">
    <property type="entry name" value="ABC_transporter-like_ATP-bd"/>
</dbReference>
<evidence type="ECO:0000313" key="8">
    <source>
        <dbReference type="Proteomes" id="UP000019849"/>
    </source>
</evidence>
<gene>
    <name evidence="7" type="ORF">BG36_15795</name>
</gene>
<dbReference type="InterPro" id="IPR027417">
    <property type="entry name" value="P-loop_NTPase"/>
</dbReference>
<dbReference type="CDD" id="cd03257">
    <property type="entry name" value="ABC_NikE_OppD_transporters"/>
    <property type="match status" value="2"/>
</dbReference>
<reference evidence="7 8" key="1">
    <citation type="submission" date="2014-02" db="EMBL/GenBank/DDBJ databases">
        <title>Aquamicrobium defluvii Genome sequencing.</title>
        <authorList>
            <person name="Wang X."/>
        </authorList>
    </citation>
    <scope>NUCLEOTIDE SEQUENCE [LARGE SCALE GENOMIC DNA]</scope>
    <source>
        <strain evidence="7 8">W13Z1</strain>
    </source>
</reference>
<comment type="similarity">
    <text evidence="2">Belongs to the ABC transporter superfamily.</text>
</comment>
<dbReference type="GO" id="GO:0055085">
    <property type="term" value="P:transmembrane transport"/>
    <property type="evidence" value="ECO:0007669"/>
    <property type="project" value="UniProtKB-ARBA"/>
</dbReference>
<dbReference type="PROSITE" id="PS50893">
    <property type="entry name" value="ABC_TRANSPORTER_2"/>
    <property type="match status" value="2"/>
</dbReference>
<dbReference type="PROSITE" id="PS00211">
    <property type="entry name" value="ABC_TRANSPORTER_1"/>
    <property type="match status" value="1"/>
</dbReference>
<sequence length="539" mass="57478">MKPVVSVQNLRVVSSAGAVVLNDASVDVFPGEVVALIGESGSGKTTLSLAALGHFRPGLRPVGGSVDLSGVDMLAASPRVLSQLRGPQVSYVAQSAAAAFNPSFRLKKQVVESSIVHQTLTAVEADKRAMDLFGLMELPDARRIGQRFPHQVSGGQLQRFMAAMGLMESPKLVVFDEPTSALDVTTQVEVLKVFKAAVANSDRAALFVSHDLAVVAQIADRIVVMRHGHVIETGTTSAILETPQESYTKQLVGAYRNWEVAATGSSVAPPAGRQLLSATDINVTFGQVKAVSNVQLNLNQGEILAVIGESGSGKSTLAQVLSGTQPLFSGSLLLDGAKLAPVAAQRSAMERRKVQIVFQMADTALNPRHKIRTILGRVLAFFGNVPKSRRDARIAELLAMVQLPAAYADRRPGQLSGGEKQRVNIARALAADPEIVICDEITSALDTVVVAEIVALIKELRERNGLSFLFISHDMATVAGIADRVVVMKRGEIVDQGVVSDVLFRPTNAYTRLLINSIPALRQGWLEEAVEKRASLIAG</sequence>
<dbReference type="GO" id="GO:0005524">
    <property type="term" value="F:ATP binding"/>
    <property type="evidence" value="ECO:0007669"/>
    <property type="project" value="UniProtKB-KW"/>
</dbReference>